<dbReference type="AlphaFoldDB" id="A0A150MXD6"/>
<proteinExistence type="predicted"/>
<dbReference type="EMBL" id="LQYV01000016">
    <property type="protein sequence ID" value="KYD29100.1"/>
    <property type="molecule type" value="Genomic_DNA"/>
</dbReference>
<gene>
    <name evidence="1" type="ORF">B4109_1721</name>
</gene>
<reference evidence="1 2" key="1">
    <citation type="submission" date="2016-01" db="EMBL/GenBank/DDBJ databases">
        <title>Draft Genome Sequences of Seven Thermophilic Sporeformers Isolated from Foods.</title>
        <authorList>
            <person name="Berendsen E.M."/>
            <person name="Wells-Bennik M.H."/>
            <person name="Krawcyk A.O."/>
            <person name="De Jong A."/>
            <person name="Holsappel S."/>
            <person name="Eijlander R.T."/>
            <person name="Kuipers O.P."/>
        </authorList>
    </citation>
    <scope>NUCLEOTIDE SEQUENCE [LARGE SCALE GENOMIC DNA]</scope>
    <source>
        <strain evidence="1 2">B4109</strain>
    </source>
</reference>
<name>A0A150MXD6_GEOSE</name>
<sequence length="71" mass="7701">MTEAAIERPEVVMKNAMSSRSPVLTGTFNPVMMPLSFWAREMGKVIDGVNVMSVPGIGENTLLDGEVAIYN</sequence>
<dbReference type="PATRIC" id="fig|1422.18.peg.966"/>
<dbReference type="Proteomes" id="UP000075424">
    <property type="component" value="Unassembled WGS sequence"/>
</dbReference>
<comment type="caution">
    <text evidence="1">The sequence shown here is derived from an EMBL/GenBank/DDBJ whole genome shotgun (WGS) entry which is preliminary data.</text>
</comment>
<organism evidence="1 2">
    <name type="scientific">Geobacillus stearothermophilus</name>
    <name type="common">Bacillus stearothermophilus</name>
    <dbReference type="NCBI Taxonomy" id="1422"/>
    <lineage>
        <taxon>Bacteria</taxon>
        <taxon>Bacillati</taxon>
        <taxon>Bacillota</taxon>
        <taxon>Bacilli</taxon>
        <taxon>Bacillales</taxon>
        <taxon>Anoxybacillaceae</taxon>
        <taxon>Geobacillus</taxon>
    </lineage>
</organism>
<evidence type="ECO:0000313" key="2">
    <source>
        <dbReference type="Proteomes" id="UP000075424"/>
    </source>
</evidence>
<accession>A0A150MXD6</accession>
<evidence type="ECO:0000313" key="1">
    <source>
        <dbReference type="EMBL" id="KYD29100.1"/>
    </source>
</evidence>
<protein>
    <submittedName>
        <fullName evidence="1">Uncharacterized protein</fullName>
    </submittedName>
</protein>